<evidence type="ECO:0000259" key="4">
    <source>
        <dbReference type="SMART" id="SM00646"/>
    </source>
</evidence>
<feature type="domain" description="MurNAc-LAA" evidence="4">
    <location>
        <begin position="128"/>
        <end position="268"/>
    </location>
</feature>
<accession>A0ABW9AMG4</accession>
<dbReference type="Proteomes" id="UP001629230">
    <property type="component" value="Unassembled WGS sequence"/>
</dbReference>
<evidence type="ECO:0000256" key="2">
    <source>
        <dbReference type="ARBA" id="ARBA00011901"/>
    </source>
</evidence>
<protein>
    <recommendedName>
        <fullName evidence="2">N-acetylmuramoyl-L-alanine amidase</fullName>
        <ecNumber evidence="2">3.5.1.28</ecNumber>
    </recommendedName>
</protein>
<keyword evidence="6" id="KW-1185">Reference proteome</keyword>
<gene>
    <name evidence="5" type="ORF">PQR57_10295</name>
</gene>
<reference evidence="5 6" key="1">
    <citation type="journal article" date="2024" name="Chem. Sci.">
        <title>Discovery of megapolipeptins by genome mining of a Burkholderiales bacteria collection.</title>
        <authorList>
            <person name="Paulo B.S."/>
            <person name="Recchia M.J.J."/>
            <person name="Lee S."/>
            <person name="Fergusson C.H."/>
            <person name="Romanowski S.B."/>
            <person name="Hernandez A."/>
            <person name="Krull N."/>
            <person name="Liu D.Y."/>
            <person name="Cavanagh H."/>
            <person name="Bos A."/>
            <person name="Gray C.A."/>
            <person name="Murphy B.T."/>
            <person name="Linington R.G."/>
            <person name="Eustaquio A.S."/>
        </authorList>
    </citation>
    <scope>NUCLEOTIDE SEQUENCE [LARGE SCALE GENOMIC DNA]</scope>
    <source>
        <strain evidence="5 6">RL17-350-BIC-A</strain>
    </source>
</reference>
<comment type="caution">
    <text evidence="5">The sequence shown here is derived from an EMBL/GenBank/DDBJ whole genome shotgun (WGS) entry which is preliminary data.</text>
</comment>
<dbReference type="InterPro" id="IPR050695">
    <property type="entry name" value="N-acetylmuramoyl_amidase_3"/>
</dbReference>
<dbReference type="EC" id="3.5.1.28" evidence="2"/>
<name>A0ABW9AMG4_9BURK</name>
<evidence type="ECO:0000313" key="5">
    <source>
        <dbReference type="EMBL" id="MFM0001408.1"/>
    </source>
</evidence>
<dbReference type="Gene3D" id="3.40.630.40">
    <property type="entry name" value="Zn-dependent exopeptidases"/>
    <property type="match status" value="1"/>
</dbReference>
<keyword evidence="3" id="KW-0378">Hydrolase</keyword>
<dbReference type="CDD" id="cd02696">
    <property type="entry name" value="MurNAc-LAA"/>
    <property type="match status" value="1"/>
</dbReference>
<evidence type="ECO:0000256" key="3">
    <source>
        <dbReference type="ARBA" id="ARBA00022801"/>
    </source>
</evidence>
<dbReference type="InterPro" id="IPR002508">
    <property type="entry name" value="MurNAc-LAA_cat"/>
</dbReference>
<evidence type="ECO:0000313" key="6">
    <source>
        <dbReference type="Proteomes" id="UP001629230"/>
    </source>
</evidence>
<dbReference type="EMBL" id="JAQQEZ010000005">
    <property type="protein sequence ID" value="MFM0001408.1"/>
    <property type="molecule type" value="Genomic_DNA"/>
</dbReference>
<dbReference type="SUPFAM" id="SSF53187">
    <property type="entry name" value="Zn-dependent exopeptidases"/>
    <property type="match status" value="1"/>
</dbReference>
<organism evidence="5 6">
    <name type="scientific">Paraburkholderia dipogonis</name>
    <dbReference type="NCBI Taxonomy" id="1211383"/>
    <lineage>
        <taxon>Bacteria</taxon>
        <taxon>Pseudomonadati</taxon>
        <taxon>Pseudomonadota</taxon>
        <taxon>Betaproteobacteria</taxon>
        <taxon>Burkholderiales</taxon>
        <taxon>Burkholderiaceae</taxon>
        <taxon>Paraburkholderia</taxon>
    </lineage>
</organism>
<sequence>MKAIASTRRQSGISKVRVPKLNKKDSIVITASKRQKHAVIASRYAAWTRRALLASFTVAALGAVPCEAAYIVVDTGHTPQRPGATGASGRVEYLYNLDLSAAVAQDLQAYGDHVARTSADGKEIALQDRSTHSPGADLFVSIHHDSLQQAWIDAGRRRDYRGYAIFVSQLNPHYEESRRCAKAIGEQMLAAGEKPSLYHATPIKGENRPLLDQRLGIHRFDDLIVLKTAPMPAVLVEAGVIANPDEETRLRNPATIARIAQAISKGIEACR</sequence>
<dbReference type="PANTHER" id="PTHR30404">
    <property type="entry name" value="N-ACETYLMURAMOYL-L-ALANINE AMIDASE"/>
    <property type="match status" value="1"/>
</dbReference>
<dbReference type="Pfam" id="PF01520">
    <property type="entry name" value="Amidase_3"/>
    <property type="match status" value="1"/>
</dbReference>
<dbReference type="RefSeq" id="WP_408176881.1">
    <property type="nucleotide sequence ID" value="NZ_JAQQEZ010000005.1"/>
</dbReference>
<dbReference type="SMART" id="SM00646">
    <property type="entry name" value="Ami_3"/>
    <property type="match status" value="1"/>
</dbReference>
<proteinExistence type="predicted"/>
<comment type="catalytic activity">
    <reaction evidence="1">
        <text>Hydrolyzes the link between N-acetylmuramoyl residues and L-amino acid residues in certain cell-wall glycopeptides.</text>
        <dbReference type="EC" id="3.5.1.28"/>
    </reaction>
</comment>
<evidence type="ECO:0000256" key="1">
    <source>
        <dbReference type="ARBA" id="ARBA00001561"/>
    </source>
</evidence>
<dbReference type="PANTHER" id="PTHR30404:SF0">
    <property type="entry name" value="N-ACETYLMURAMOYL-L-ALANINE AMIDASE AMIC"/>
    <property type="match status" value="1"/>
</dbReference>